<keyword evidence="4" id="KW-0067">ATP-binding</keyword>
<evidence type="ECO:0000313" key="8">
    <source>
        <dbReference type="EMBL" id="MER5171036.1"/>
    </source>
</evidence>
<keyword evidence="1 8" id="KW-0808">Transferase</keyword>
<dbReference type="RefSeq" id="WP_350935143.1">
    <property type="nucleotide sequence ID" value="NZ_JAYWLC010000002.1"/>
</dbReference>
<dbReference type="Pfam" id="PF13672">
    <property type="entry name" value="PP2C_2"/>
    <property type="match status" value="1"/>
</dbReference>
<dbReference type="GO" id="GO:0004722">
    <property type="term" value="F:protein serine/threonine phosphatase activity"/>
    <property type="evidence" value="ECO:0007669"/>
    <property type="project" value="UniProtKB-EC"/>
</dbReference>
<keyword evidence="8" id="KW-0378">Hydrolase</keyword>
<keyword evidence="9" id="KW-1185">Reference proteome</keyword>
<dbReference type="Gene3D" id="3.60.40.10">
    <property type="entry name" value="PPM-type phosphatase domain"/>
    <property type="match status" value="1"/>
</dbReference>
<dbReference type="CDD" id="cd14014">
    <property type="entry name" value="STKc_PknB_like"/>
    <property type="match status" value="1"/>
</dbReference>
<feature type="transmembrane region" description="Helical" evidence="5">
    <location>
        <begin position="537"/>
        <end position="555"/>
    </location>
</feature>
<dbReference type="SMART" id="SM00331">
    <property type="entry name" value="PP2C_SIG"/>
    <property type="match status" value="1"/>
</dbReference>
<dbReference type="EMBL" id="JAYWLC010000002">
    <property type="protein sequence ID" value="MER5171036.1"/>
    <property type="molecule type" value="Genomic_DNA"/>
</dbReference>
<accession>A0ABV1SEH7</accession>
<dbReference type="EC" id="2.7.11.-" evidence="8"/>
<evidence type="ECO:0000256" key="3">
    <source>
        <dbReference type="ARBA" id="ARBA00022777"/>
    </source>
</evidence>
<dbReference type="InterPro" id="IPR001932">
    <property type="entry name" value="PPM-type_phosphatase-like_dom"/>
</dbReference>
<name>A0ABV1SEH7_9RHOB</name>
<dbReference type="SMART" id="SM00332">
    <property type="entry name" value="PP2Cc"/>
    <property type="match status" value="1"/>
</dbReference>
<dbReference type="InterPro" id="IPR011009">
    <property type="entry name" value="Kinase-like_dom_sf"/>
</dbReference>
<dbReference type="PROSITE" id="PS51746">
    <property type="entry name" value="PPM_2"/>
    <property type="match status" value="1"/>
</dbReference>
<evidence type="ECO:0000256" key="5">
    <source>
        <dbReference type="SAM" id="Phobius"/>
    </source>
</evidence>
<dbReference type="Proteomes" id="UP001438953">
    <property type="component" value="Unassembled WGS sequence"/>
</dbReference>
<dbReference type="GO" id="GO:0016301">
    <property type="term" value="F:kinase activity"/>
    <property type="evidence" value="ECO:0007669"/>
    <property type="project" value="UniProtKB-KW"/>
</dbReference>
<dbReference type="InterPro" id="IPR036457">
    <property type="entry name" value="PPM-type-like_dom_sf"/>
</dbReference>
<evidence type="ECO:0000259" key="7">
    <source>
        <dbReference type="PROSITE" id="PS51746"/>
    </source>
</evidence>
<dbReference type="InterPro" id="IPR000719">
    <property type="entry name" value="Prot_kinase_dom"/>
</dbReference>
<dbReference type="Pfam" id="PF00069">
    <property type="entry name" value="Pkinase"/>
    <property type="match status" value="1"/>
</dbReference>
<dbReference type="InterPro" id="IPR008266">
    <property type="entry name" value="Tyr_kinase_AS"/>
</dbReference>
<dbReference type="SUPFAM" id="SSF56112">
    <property type="entry name" value="Protein kinase-like (PK-like)"/>
    <property type="match status" value="1"/>
</dbReference>
<keyword evidence="2" id="KW-0547">Nucleotide-binding</keyword>
<dbReference type="PANTHER" id="PTHR43289:SF6">
    <property type="entry name" value="SERINE_THREONINE-PROTEIN KINASE NEKL-3"/>
    <property type="match status" value="1"/>
</dbReference>
<dbReference type="Gene3D" id="3.30.200.20">
    <property type="entry name" value="Phosphorylase Kinase, domain 1"/>
    <property type="match status" value="1"/>
</dbReference>
<feature type="domain" description="PPM-type phosphatase" evidence="7">
    <location>
        <begin position="11"/>
        <end position="229"/>
    </location>
</feature>
<sequence length="556" mass="60801">MKPMRASLKVTLGQLSVAGVKPENQDRAGAMLSDLAGHGISLVLADGISTSNLGAEAAEFAVTSFLNDYYATPSSWPVETAARGVISAINAALWGQNAALADIERGHVTTFAALVVKDRIAHCLHLGDSRISRVENGRLMPLTRDHKTGRSLDRALGIGARAEAGYVALPVAEGELLVLTTDGVHEHLSPEAQDVALALQDPQEIAQMLVDQALVAGSTDNLTVQVLRVDSLPEADTPLPQDLVLPSLPRAGEMLEGYRIIRQVQSTARSHIYLAETPEGARVALKIPSAEMAEDATFRTGFLAEEWAARRVRSDHVLRVPEPRPRQHLFTVSEWVEGQSLRQWMTDNPHPELAQVRALLRQIVQGVRALHRRNMIHQDLRPENIMIDTEGTVKVIDLGSVAVTGVERTAAGGLGPQAGTYQYTAPEYLSGDQVSWRSDQYAIGVIAYEMLTGRLPYGAQVARIRSRKDQAALRYASARDDESGVPAWVDQTLARALHPDPSRRYDALTEFLVDMERPNPAWRSGAHRPLMERNPVLFWQGVSAVLALLCLYLAVR</sequence>
<dbReference type="EC" id="3.1.3.-" evidence="8"/>
<dbReference type="PROSITE" id="PS00109">
    <property type="entry name" value="PROTEIN_KINASE_TYR"/>
    <property type="match status" value="1"/>
</dbReference>
<comment type="caution">
    <text evidence="8">The sequence shown here is derived from an EMBL/GenBank/DDBJ whole genome shotgun (WGS) entry which is preliminary data.</text>
</comment>
<evidence type="ECO:0000256" key="4">
    <source>
        <dbReference type="ARBA" id="ARBA00022840"/>
    </source>
</evidence>
<keyword evidence="3 8" id="KW-0418">Kinase</keyword>
<dbReference type="PROSITE" id="PS50011">
    <property type="entry name" value="PROTEIN_KINASE_DOM"/>
    <property type="match status" value="1"/>
</dbReference>
<organism evidence="8 9">
    <name type="scientific">Thioclava kandeliae</name>
    <dbReference type="NCBI Taxonomy" id="3070818"/>
    <lineage>
        <taxon>Bacteria</taxon>
        <taxon>Pseudomonadati</taxon>
        <taxon>Pseudomonadota</taxon>
        <taxon>Alphaproteobacteria</taxon>
        <taxon>Rhodobacterales</taxon>
        <taxon>Paracoccaceae</taxon>
        <taxon>Thioclava</taxon>
    </lineage>
</organism>
<feature type="domain" description="Protein kinase" evidence="6">
    <location>
        <begin position="258"/>
        <end position="537"/>
    </location>
</feature>
<keyword evidence="5" id="KW-1133">Transmembrane helix</keyword>
<keyword evidence="5" id="KW-0472">Membrane</keyword>
<evidence type="ECO:0000313" key="9">
    <source>
        <dbReference type="Proteomes" id="UP001438953"/>
    </source>
</evidence>
<dbReference type="EC" id="3.1.3.16" evidence="8"/>
<keyword evidence="5" id="KW-0812">Transmembrane</keyword>
<reference evidence="8 9" key="2">
    <citation type="submission" date="2024-06" db="EMBL/GenBank/DDBJ databases">
        <title>Thioclava kandeliae sp. nov. from a rhizosphere soil sample of Kandelia candel in a mangrove.</title>
        <authorList>
            <person name="Mu T."/>
        </authorList>
    </citation>
    <scope>NUCLEOTIDE SEQUENCE [LARGE SCALE GENOMIC DNA]</scope>
    <source>
        <strain evidence="8 9">CPCC 100088</strain>
    </source>
</reference>
<protein>
    <submittedName>
        <fullName evidence="8">Bifunctional protein-serine/threonine kinase/phosphatase</fullName>
        <ecNumber evidence="8">2.7.11.-</ecNumber>
        <ecNumber evidence="8">3.1.3.-</ecNumber>
        <ecNumber evidence="8">3.1.3.16</ecNumber>
    </submittedName>
</protein>
<evidence type="ECO:0000259" key="6">
    <source>
        <dbReference type="PROSITE" id="PS50011"/>
    </source>
</evidence>
<dbReference type="SUPFAM" id="SSF81606">
    <property type="entry name" value="PP2C-like"/>
    <property type="match status" value="1"/>
</dbReference>
<evidence type="ECO:0000256" key="1">
    <source>
        <dbReference type="ARBA" id="ARBA00022679"/>
    </source>
</evidence>
<dbReference type="PANTHER" id="PTHR43289">
    <property type="entry name" value="MITOGEN-ACTIVATED PROTEIN KINASE KINASE KINASE 20-RELATED"/>
    <property type="match status" value="1"/>
</dbReference>
<gene>
    <name evidence="8" type="ORF">VSX56_04535</name>
</gene>
<proteinExistence type="predicted"/>
<evidence type="ECO:0000256" key="2">
    <source>
        <dbReference type="ARBA" id="ARBA00022741"/>
    </source>
</evidence>
<reference evidence="8 9" key="1">
    <citation type="submission" date="2024-01" db="EMBL/GenBank/DDBJ databases">
        <authorList>
            <person name="Deng Y."/>
            <person name="Su J."/>
        </authorList>
    </citation>
    <scope>NUCLEOTIDE SEQUENCE [LARGE SCALE GENOMIC DNA]</scope>
    <source>
        <strain evidence="8 9">CPCC 100088</strain>
    </source>
</reference>
<dbReference type="CDD" id="cd00143">
    <property type="entry name" value="PP2Cc"/>
    <property type="match status" value="1"/>
</dbReference>
<dbReference type="Gene3D" id="1.10.510.10">
    <property type="entry name" value="Transferase(Phosphotransferase) domain 1"/>
    <property type="match status" value="1"/>
</dbReference>